<comment type="subcellular location">
    <subcellularLocation>
        <location evidence="1">Cell outer membrane</location>
        <topology evidence="1">Multi-pass membrane protein</topology>
    </subcellularLocation>
</comment>
<keyword evidence="2" id="KW-0813">Transport</keyword>
<keyword evidence="3" id="KW-1134">Transmembrane beta strand</keyword>
<evidence type="ECO:0000256" key="7">
    <source>
        <dbReference type="ARBA" id="ARBA00023237"/>
    </source>
</evidence>
<keyword evidence="4" id="KW-0812">Transmembrane</keyword>
<dbReference type="SUPFAM" id="SSF56935">
    <property type="entry name" value="Porins"/>
    <property type="match status" value="1"/>
</dbReference>
<evidence type="ECO:0000256" key="3">
    <source>
        <dbReference type="ARBA" id="ARBA00022452"/>
    </source>
</evidence>
<dbReference type="Gene3D" id="2.40.170.20">
    <property type="entry name" value="TonB-dependent receptor, beta-barrel domain"/>
    <property type="match status" value="1"/>
</dbReference>
<dbReference type="InterPro" id="IPR036942">
    <property type="entry name" value="Beta-barrel_TonB_sf"/>
</dbReference>
<evidence type="ECO:0000256" key="6">
    <source>
        <dbReference type="ARBA" id="ARBA00023136"/>
    </source>
</evidence>
<dbReference type="Proteomes" id="UP000886881">
    <property type="component" value="Unassembled WGS sequence"/>
</dbReference>
<dbReference type="EMBL" id="DVLC01000070">
    <property type="protein sequence ID" value="HIT46923.1"/>
    <property type="molecule type" value="Genomic_DNA"/>
</dbReference>
<gene>
    <name evidence="10" type="ORF">IAC35_03585</name>
</gene>
<feature type="signal peptide" evidence="8">
    <location>
        <begin position="1"/>
        <end position="23"/>
    </location>
</feature>
<dbReference type="InterPro" id="IPR008969">
    <property type="entry name" value="CarboxyPept-like_regulatory"/>
</dbReference>
<reference evidence="10" key="2">
    <citation type="journal article" date="2021" name="PeerJ">
        <title>Extensive microbial diversity within the chicken gut microbiome revealed by metagenomics and culture.</title>
        <authorList>
            <person name="Gilroy R."/>
            <person name="Ravi A."/>
            <person name="Getino M."/>
            <person name="Pursley I."/>
            <person name="Horton D.L."/>
            <person name="Alikhan N.F."/>
            <person name="Baker D."/>
            <person name="Gharbi K."/>
            <person name="Hall N."/>
            <person name="Watson M."/>
            <person name="Adriaenssens E.M."/>
            <person name="Foster-Nyarko E."/>
            <person name="Jarju S."/>
            <person name="Secka A."/>
            <person name="Antonio M."/>
            <person name="Oren A."/>
            <person name="Chaudhuri R.R."/>
            <person name="La Ragione R."/>
            <person name="Hildebrand F."/>
            <person name="Pallen M.J."/>
        </authorList>
    </citation>
    <scope>NUCLEOTIDE SEQUENCE</scope>
    <source>
        <strain evidence="10">ChiHecec2B26-709</strain>
    </source>
</reference>
<dbReference type="InterPro" id="IPR012910">
    <property type="entry name" value="Plug_dom"/>
</dbReference>
<dbReference type="Pfam" id="PF13715">
    <property type="entry name" value="CarbopepD_reg_2"/>
    <property type="match status" value="1"/>
</dbReference>
<name>A0A9D1GMJ8_9BACT</name>
<evidence type="ECO:0000313" key="11">
    <source>
        <dbReference type="Proteomes" id="UP000886881"/>
    </source>
</evidence>
<feature type="domain" description="TonB-dependent receptor plug" evidence="9">
    <location>
        <begin position="144"/>
        <end position="220"/>
    </location>
</feature>
<sequence length="781" mass="86773">MVSRKTILLLVPFFLAVPLAAQNIVVSGYVTDVGTGEPLLGAGVTYAPGKGCVTNDYGHYAFSALAGELRLECSYLGYEPESLAISAVRDTVLNIALRPEPSSLEGAVVSAYTEAGIHSRYMGTLEIQQNTIRNTPVPLGEPDMLKTVQMMPGVQAGNDGLSGVYVRGGGQDETLFLMDGAPMYNVSHVLGLLSSFAPEAVKKLTLYKGPFPARFGGRVSGIVDVRTNDGDVRRTKGSVSVGMLTDRFHIEGPIVRDRLTYSVSARALHTFIVGPILKWSGLGMNYWFYDLNGKLSWRMSQNDRMYLSAYLGDDRFWCELPNSEGSESEMNWGDKIVSARWTHSFDAPLFLNVSAWWTNYRYASEWSVLSGDGENAVRKRTDSRNGSAIMDIGGTADVEWRISDGHRLRGGVSLISHRYNPRTYVQVSAVDTGEQQAFESGMNTAGWENSLYVEDDMRFGRFNADLGLRGVQMTSGSDVFWSLEPRVTLGADFGKGFRAKLAAGRSSQYVHLLSSSIKILAAPSDMWVPVTRKIRPVTSDIVSLGAYWSGLEGWEFSVEGYLKHTDNVIDYKDGVATVASPDGSFDDLVSLGEARSKGLELYVRKTSGRATGWLSYTLSKTDRRHPDGSVNAGDWFPDTYDRRHNLSLSFNYKFNERMDLTATWIFMSGSTATVPENTTAALWPHYNDFYGSYPHPMPEISSRNNYRLPPTHRLNLGFNLRKHGRHGENVWTFGIYNVYNALNPNLVYILPDESSGDMSRFKLYKMTFLPVLPSVNYTFNF</sequence>
<reference evidence="10" key="1">
    <citation type="submission" date="2020-10" db="EMBL/GenBank/DDBJ databases">
        <authorList>
            <person name="Gilroy R."/>
        </authorList>
    </citation>
    <scope>NUCLEOTIDE SEQUENCE</scope>
    <source>
        <strain evidence="10">ChiHecec2B26-709</strain>
    </source>
</reference>
<keyword evidence="10" id="KW-0675">Receptor</keyword>
<dbReference type="PANTHER" id="PTHR30069">
    <property type="entry name" value="TONB-DEPENDENT OUTER MEMBRANE RECEPTOR"/>
    <property type="match status" value="1"/>
</dbReference>
<dbReference type="GO" id="GO:0015344">
    <property type="term" value="F:siderophore uptake transmembrane transporter activity"/>
    <property type="evidence" value="ECO:0007669"/>
    <property type="project" value="TreeGrafter"/>
</dbReference>
<evidence type="ECO:0000256" key="1">
    <source>
        <dbReference type="ARBA" id="ARBA00004571"/>
    </source>
</evidence>
<dbReference type="GO" id="GO:0009279">
    <property type="term" value="C:cell outer membrane"/>
    <property type="evidence" value="ECO:0007669"/>
    <property type="project" value="UniProtKB-SubCell"/>
</dbReference>
<keyword evidence="6" id="KW-0472">Membrane</keyword>
<dbReference type="PANTHER" id="PTHR30069:SF29">
    <property type="entry name" value="HEMOGLOBIN AND HEMOGLOBIN-HAPTOGLOBIN-BINDING PROTEIN 1-RELATED"/>
    <property type="match status" value="1"/>
</dbReference>
<comment type="caution">
    <text evidence="10">The sequence shown here is derived from an EMBL/GenBank/DDBJ whole genome shotgun (WGS) entry which is preliminary data.</text>
</comment>
<dbReference type="GO" id="GO:0044718">
    <property type="term" value="P:siderophore transmembrane transport"/>
    <property type="evidence" value="ECO:0007669"/>
    <property type="project" value="TreeGrafter"/>
</dbReference>
<dbReference type="SUPFAM" id="SSF49464">
    <property type="entry name" value="Carboxypeptidase regulatory domain-like"/>
    <property type="match status" value="1"/>
</dbReference>
<evidence type="ECO:0000313" key="10">
    <source>
        <dbReference type="EMBL" id="HIT46923.1"/>
    </source>
</evidence>
<dbReference type="Gene3D" id="2.170.130.10">
    <property type="entry name" value="TonB-dependent receptor, plug domain"/>
    <property type="match status" value="1"/>
</dbReference>
<dbReference type="InterPro" id="IPR039426">
    <property type="entry name" value="TonB-dep_rcpt-like"/>
</dbReference>
<dbReference type="Pfam" id="PF07715">
    <property type="entry name" value="Plug"/>
    <property type="match status" value="1"/>
</dbReference>
<organism evidence="10 11">
    <name type="scientific">Candidatus Cryptobacteroides merdipullorum</name>
    <dbReference type="NCBI Taxonomy" id="2840771"/>
    <lineage>
        <taxon>Bacteria</taxon>
        <taxon>Pseudomonadati</taxon>
        <taxon>Bacteroidota</taxon>
        <taxon>Bacteroidia</taxon>
        <taxon>Bacteroidales</taxon>
        <taxon>Candidatus Cryptobacteroides</taxon>
    </lineage>
</organism>
<dbReference type="InterPro" id="IPR037066">
    <property type="entry name" value="Plug_dom_sf"/>
</dbReference>
<dbReference type="Gene3D" id="2.60.40.1120">
    <property type="entry name" value="Carboxypeptidase-like, regulatory domain"/>
    <property type="match status" value="1"/>
</dbReference>
<keyword evidence="5 8" id="KW-0732">Signal</keyword>
<evidence type="ECO:0000256" key="5">
    <source>
        <dbReference type="ARBA" id="ARBA00022729"/>
    </source>
</evidence>
<evidence type="ECO:0000259" key="9">
    <source>
        <dbReference type="Pfam" id="PF07715"/>
    </source>
</evidence>
<feature type="chain" id="PRO_5039446015" evidence="8">
    <location>
        <begin position="24"/>
        <end position="781"/>
    </location>
</feature>
<protein>
    <submittedName>
        <fullName evidence="10">TonB-dependent receptor</fullName>
    </submittedName>
</protein>
<evidence type="ECO:0000256" key="2">
    <source>
        <dbReference type="ARBA" id="ARBA00022448"/>
    </source>
</evidence>
<proteinExistence type="predicted"/>
<dbReference type="AlphaFoldDB" id="A0A9D1GMJ8"/>
<keyword evidence="7" id="KW-0998">Cell outer membrane</keyword>
<accession>A0A9D1GMJ8</accession>
<evidence type="ECO:0000256" key="8">
    <source>
        <dbReference type="SAM" id="SignalP"/>
    </source>
</evidence>
<evidence type="ECO:0000256" key="4">
    <source>
        <dbReference type="ARBA" id="ARBA00022692"/>
    </source>
</evidence>